<dbReference type="GO" id="GO:0042054">
    <property type="term" value="F:histone methyltransferase activity"/>
    <property type="evidence" value="ECO:0007669"/>
    <property type="project" value="InterPro"/>
</dbReference>
<sequence>MQGLAAPWMATTSTYPDIVDLTRDDAPMDIDNANPHSQSTNGLSQNVKPEPSNESITFVSKLAHRAPSSSPQNPNASQIGHAGIEPPRLSAGSGPTAQPHLRHQHEKATDERTPASVSTTFIPFVLGKRKSPEIESSDQGSSIIKAVLPTGNQNGPEASVPPLSAKALGKRPMHSLRTPSPRRDEAAVSAVSVVIPSPSTGQKDQLLAAAKVEFTGLSEEYFPTGREEQAKSRLRAYPSLSRSTPNKRMVPLTMTAPAQLGPLKRVHTFSIQKNVPPPPSQLPRSTRSPTPYSLSQEPMSRASIANFLRRKHRKKLKRISGGPDTRFDVDDERLATLSANFFFIGDYRLGPGVNPVADDFLTGCDCGTKCDPQTCSCLVEELDSDELIVAYERRPSGTIVLREDFMDRKAMISECSSRCHCAGHDCWNHVVQRGRQVRLEVFDTGKRGLGLRSLEPLVAGQFIDCYWGEVLTKEAADAREAAREGQPSYLFSLDWLIAEGESHLSHDDCYVVDSLRFGGASRFINHSCNPNCKIIPVSVNRLADHRLYYLGFFAIRDIPAKEELTFDYHPNWDGSKQIDPSAVKCLCGEPNCRGQLWPNSRKKGN</sequence>
<evidence type="ECO:0000256" key="1">
    <source>
        <dbReference type="ARBA" id="ARBA00004286"/>
    </source>
</evidence>
<reference evidence="11" key="2">
    <citation type="journal article" date="2023" name="IMA Fungus">
        <title>Comparative genomic study of the Penicillium genus elucidates a diverse pangenome and 15 lateral gene transfer events.</title>
        <authorList>
            <person name="Petersen C."/>
            <person name="Sorensen T."/>
            <person name="Nielsen M.R."/>
            <person name="Sondergaard T.E."/>
            <person name="Sorensen J.L."/>
            <person name="Fitzpatrick D.A."/>
            <person name="Frisvad J.C."/>
            <person name="Nielsen K.L."/>
        </authorList>
    </citation>
    <scope>NUCLEOTIDE SEQUENCE</scope>
    <source>
        <strain evidence="11">IBT 30728</strain>
    </source>
</reference>
<evidence type="ECO:0000259" key="9">
    <source>
        <dbReference type="PROSITE" id="PS50280"/>
    </source>
</evidence>
<evidence type="ECO:0000256" key="6">
    <source>
        <dbReference type="ARBA" id="ARBA00022723"/>
    </source>
</evidence>
<dbReference type="Pfam" id="PF00856">
    <property type="entry name" value="SET"/>
    <property type="match status" value="1"/>
</dbReference>
<evidence type="ECO:0000313" key="12">
    <source>
        <dbReference type="Proteomes" id="UP001148312"/>
    </source>
</evidence>
<dbReference type="PROSITE" id="PS50868">
    <property type="entry name" value="POST_SET"/>
    <property type="match status" value="1"/>
</dbReference>
<comment type="subcellular location">
    <subcellularLocation>
        <location evidence="1">Chromosome</location>
    </subcellularLocation>
</comment>
<dbReference type="GO" id="GO:0032259">
    <property type="term" value="P:methylation"/>
    <property type="evidence" value="ECO:0007669"/>
    <property type="project" value="UniProtKB-KW"/>
</dbReference>
<comment type="caution">
    <text evidence="11">The sequence shown here is derived from an EMBL/GenBank/DDBJ whole genome shotgun (WGS) entry which is preliminary data.</text>
</comment>
<keyword evidence="12" id="KW-1185">Reference proteome</keyword>
<dbReference type="Proteomes" id="UP001148312">
    <property type="component" value="Unassembled WGS sequence"/>
</dbReference>
<feature type="compositionally biased region" description="Low complexity" evidence="8">
    <location>
        <begin position="66"/>
        <end position="78"/>
    </location>
</feature>
<gene>
    <name evidence="11" type="ORF">N7539_002771</name>
</gene>
<feature type="domain" description="SET" evidence="9">
    <location>
        <begin position="437"/>
        <end position="569"/>
    </location>
</feature>
<dbReference type="SUPFAM" id="SSF82199">
    <property type="entry name" value="SET domain"/>
    <property type="match status" value="1"/>
</dbReference>
<dbReference type="GO" id="GO:0005634">
    <property type="term" value="C:nucleus"/>
    <property type="evidence" value="ECO:0007669"/>
    <property type="project" value="InterPro"/>
</dbReference>
<feature type="compositionally biased region" description="Polar residues" evidence="8">
    <location>
        <begin position="282"/>
        <end position="296"/>
    </location>
</feature>
<keyword evidence="6" id="KW-0479">Metal-binding</keyword>
<dbReference type="InterPro" id="IPR007728">
    <property type="entry name" value="Pre-SET_dom"/>
</dbReference>
<evidence type="ECO:0000256" key="3">
    <source>
        <dbReference type="ARBA" id="ARBA00022603"/>
    </source>
</evidence>
<dbReference type="AlphaFoldDB" id="A0A9X0BZ68"/>
<dbReference type="GO" id="GO:0008270">
    <property type="term" value="F:zinc ion binding"/>
    <property type="evidence" value="ECO:0007669"/>
    <property type="project" value="InterPro"/>
</dbReference>
<dbReference type="PANTHER" id="PTHR46223:SF3">
    <property type="entry name" value="HISTONE-LYSINE N-METHYLTRANSFERASE SET-23"/>
    <property type="match status" value="1"/>
</dbReference>
<evidence type="ECO:0000256" key="2">
    <source>
        <dbReference type="ARBA" id="ARBA00022454"/>
    </source>
</evidence>
<reference evidence="11" key="1">
    <citation type="submission" date="2022-12" db="EMBL/GenBank/DDBJ databases">
        <authorList>
            <person name="Petersen C."/>
        </authorList>
    </citation>
    <scope>NUCLEOTIDE SEQUENCE</scope>
    <source>
        <strain evidence="11">IBT 30728</strain>
    </source>
</reference>
<dbReference type="SMART" id="SM00317">
    <property type="entry name" value="SET"/>
    <property type="match status" value="1"/>
</dbReference>
<evidence type="ECO:0000256" key="7">
    <source>
        <dbReference type="ARBA" id="ARBA00022833"/>
    </source>
</evidence>
<proteinExistence type="predicted"/>
<evidence type="ECO:0000313" key="11">
    <source>
        <dbReference type="EMBL" id="KAJ5491204.1"/>
    </source>
</evidence>
<keyword evidence="4" id="KW-0808">Transferase</keyword>
<dbReference type="EMBL" id="JAPWDQ010000003">
    <property type="protein sequence ID" value="KAJ5491204.1"/>
    <property type="molecule type" value="Genomic_DNA"/>
</dbReference>
<keyword evidence="5" id="KW-0949">S-adenosyl-L-methionine</keyword>
<dbReference type="RefSeq" id="XP_056792333.1">
    <property type="nucleotide sequence ID" value="XM_056932374.1"/>
</dbReference>
<dbReference type="PROSITE" id="PS50280">
    <property type="entry name" value="SET"/>
    <property type="match status" value="1"/>
</dbReference>
<feature type="region of interest" description="Disordered" evidence="8">
    <location>
        <begin position="22"/>
        <end position="115"/>
    </location>
</feature>
<evidence type="ECO:0000259" key="10">
    <source>
        <dbReference type="PROSITE" id="PS50868"/>
    </source>
</evidence>
<keyword evidence="2" id="KW-0158">Chromosome</keyword>
<keyword evidence="3" id="KW-0489">Methyltransferase</keyword>
<feature type="compositionally biased region" description="Polar residues" evidence="8">
    <location>
        <begin position="34"/>
        <end position="58"/>
    </location>
</feature>
<evidence type="ECO:0000256" key="4">
    <source>
        <dbReference type="ARBA" id="ARBA00022679"/>
    </source>
</evidence>
<evidence type="ECO:0000256" key="5">
    <source>
        <dbReference type="ARBA" id="ARBA00022691"/>
    </source>
</evidence>
<dbReference type="InterPro" id="IPR001214">
    <property type="entry name" value="SET_dom"/>
</dbReference>
<feature type="region of interest" description="Disordered" evidence="8">
    <location>
        <begin position="274"/>
        <end position="296"/>
    </location>
</feature>
<dbReference type="Gene3D" id="2.170.270.10">
    <property type="entry name" value="SET domain"/>
    <property type="match status" value="1"/>
</dbReference>
<dbReference type="InterPro" id="IPR050973">
    <property type="entry name" value="H3K9_Histone-Lys_N-MTase"/>
</dbReference>
<feature type="domain" description="Post-SET" evidence="10">
    <location>
        <begin position="581"/>
        <end position="597"/>
    </location>
</feature>
<evidence type="ECO:0000256" key="8">
    <source>
        <dbReference type="SAM" id="MobiDB-lite"/>
    </source>
</evidence>
<dbReference type="PANTHER" id="PTHR46223">
    <property type="entry name" value="HISTONE-LYSINE N-METHYLTRANSFERASE SUV39H"/>
    <property type="match status" value="1"/>
</dbReference>
<name>A0A9X0BZ68_9EURO</name>
<dbReference type="InterPro" id="IPR046341">
    <property type="entry name" value="SET_dom_sf"/>
</dbReference>
<dbReference type="InterPro" id="IPR003616">
    <property type="entry name" value="Post-SET_dom"/>
</dbReference>
<protein>
    <submittedName>
        <fullName evidence="11">Uncharacterized protein</fullName>
    </submittedName>
</protein>
<dbReference type="GO" id="GO:0005694">
    <property type="term" value="C:chromosome"/>
    <property type="evidence" value="ECO:0007669"/>
    <property type="project" value="UniProtKB-SubCell"/>
</dbReference>
<organism evidence="11 12">
    <name type="scientific">Penicillium diatomitis</name>
    <dbReference type="NCBI Taxonomy" id="2819901"/>
    <lineage>
        <taxon>Eukaryota</taxon>
        <taxon>Fungi</taxon>
        <taxon>Dikarya</taxon>
        <taxon>Ascomycota</taxon>
        <taxon>Pezizomycotina</taxon>
        <taxon>Eurotiomycetes</taxon>
        <taxon>Eurotiomycetidae</taxon>
        <taxon>Eurotiales</taxon>
        <taxon>Aspergillaceae</taxon>
        <taxon>Penicillium</taxon>
    </lineage>
</organism>
<feature type="region of interest" description="Disordered" evidence="8">
    <location>
        <begin position="150"/>
        <end position="184"/>
    </location>
</feature>
<dbReference type="Pfam" id="PF05033">
    <property type="entry name" value="Pre-SET"/>
    <property type="match status" value="1"/>
</dbReference>
<dbReference type="GeneID" id="81622623"/>
<accession>A0A9X0BZ68</accession>
<keyword evidence="7" id="KW-0862">Zinc</keyword>